<dbReference type="Gene3D" id="2.90.10.10">
    <property type="entry name" value="Bulb-type lectin domain"/>
    <property type="match status" value="1"/>
</dbReference>
<dbReference type="EMBL" id="SMOL01000120">
    <property type="protein sequence ID" value="KAB2633198.1"/>
    <property type="molecule type" value="Genomic_DNA"/>
</dbReference>
<dbReference type="Proteomes" id="UP000327157">
    <property type="component" value="Chromosome 15"/>
</dbReference>
<keyword evidence="5" id="KW-0418">Kinase</keyword>
<dbReference type="OrthoDB" id="1166245at2759"/>
<dbReference type="PROSITE" id="PS50927">
    <property type="entry name" value="BULB_LECTIN"/>
    <property type="match status" value="1"/>
</dbReference>
<evidence type="ECO:0000313" key="5">
    <source>
        <dbReference type="EMBL" id="KAB2618656.1"/>
    </source>
</evidence>
<protein>
    <submittedName>
        <fullName evidence="5">Receptor-like serine/threonine-protein kinase SD1-8</fullName>
    </submittedName>
</protein>
<proteinExistence type="predicted"/>
<dbReference type="EMBL" id="SMOL01000401">
    <property type="protein sequence ID" value="KAB2618656.1"/>
    <property type="molecule type" value="Genomic_DNA"/>
</dbReference>
<evidence type="ECO:0000256" key="2">
    <source>
        <dbReference type="ARBA" id="ARBA00023157"/>
    </source>
</evidence>
<evidence type="ECO:0000259" key="4">
    <source>
        <dbReference type="PROSITE" id="PS50927"/>
    </source>
</evidence>
<reference evidence="7" key="2">
    <citation type="submission" date="2019-10" db="EMBL/GenBank/DDBJ databases">
        <title>A de novo genome assembly of a pear dwarfing rootstock.</title>
        <authorList>
            <person name="Wang F."/>
            <person name="Wang J."/>
            <person name="Li S."/>
            <person name="Zhang Y."/>
            <person name="Fang M."/>
            <person name="Ma L."/>
            <person name="Zhao Y."/>
            <person name="Jiang S."/>
        </authorList>
    </citation>
    <scope>NUCLEOTIDE SEQUENCE [LARGE SCALE GENOMIC DNA]</scope>
</reference>
<keyword evidence="3" id="KW-0325">Glycoprotein</keyword>
<keyword evidence="5" id="KW-0808">Transferase</keyword>
<dbReference type="AlphaFoldDB" id="A0A5N5GSS8"/>
<comment type="caution">
    <text evidence="5">The sequence shown here is derived from an EMBL/GenBank/DDBJ whole genome shotgun (WGS) entry which is preliminary data.</text>
</comment>
<gene>
    <name evidence="5" type="ORF">D8674_014525</name>
    <name evidence="6" type="ORF">D8674_029445</name>
</gene>
<reference evidence="5 7" key="1">
    <citation type="submission" date="2019-09" db="EMBL/GenBank/DDBJ databases">
        <authorList>
            <person name="Ou C."/>
        </authorList>
    </citation>
    <scope>NUCLEOTIDE SEQUENCE [LARGE SCALE GENOMIC DNA]</scope>
    <source>
        <strain evidence="5">S2</strain>
        <tissue evidence="5">Leaf</tissue>
    </source>
</reference>
<sequence length="66" mass="7333">MSCQSLFGDQTIVSPGGLFELGFFKPGQLSNYYIGIWYSKQVVSERTVVWAANREIPVKGSSSKSR</sequence>
<evidence type="ECO:0000313" key="7">
    <source>
        <dbReference type="Proteomes" id="UP000327157"/>
    </source>
</evidence>
<accession>A0A5N5GSS8</accession>
<reference evidence="5 7" key="3">
    <citation type="submission" date="2019-11" db="EMBL/GenBank/DDBJ databases">
        <title>A de novo genome assembly of a pear dwarfing rootstock.</title>
        <authorList>
            <person name="Wang F."/>
            <person name="Wang J."/>
            <person name="Li S."/>
            <person name="Zhang Y."/>
            <person name="Fang M."/>
            <person name="Ma L."/>
            <person name="Zhao Y."/>
            <person name="Jiang S."/>
        </authorList>
    </citation>
    <scope>NUCLEOTIDE SEQUENCE [LARGE SCALE GENOMIC DNA]</scope>
    <source>
        <strain evidence="5">S2</strain>
        <tissue evidence="5">Leaf</tissue>
    </source>
</reference>
<feature type="domain" description="Bulb-type lectin" evidence="4">
    <location>
        <begin position="1"/>
        <end position="66"/>
    </location>
</feature>
<evidence type="ECO:0000313" key="6">
    <source>
        <dbReference type="EMBL" id="KAB2633198.1"/>
    </source>
</evidence>
<keyword evidence="2" id="KW-1015">Disulfide bond</keyword>
<dbReference type="Proteomes" id="UP000327157">
    <property type="component" value="Chromosome 6"/>
</dbReference>
<evidence type="ECO:0000256" key="1">
    <source>
        <dbReference type="ARBA" id="ARBA00022729"/>
    </source>
</evidence>
<keyword evidence="7" id="KW-1185">Reference proteome</keyword>
<organism evidence="5 7">
    <name type="scientific">Pyrus ussuriensis x Pyrus communis</name>
    <dbReference type="NCBI Taxonomy" id="2448454"/>
    <lineage>
        <taxon>Eukaryota</taxon>
        <taxon>Viridiplantae</taxon>
        <taxon>Streptophyta</taxon>
        <taxon>Embryophyta</taxon>
        <taxon>Tracheophyta</taxon>
        <taxon>Spermatophyta</taxon>
        <taxon>Magnoliopsida</taxon>
        <taxon>eudicotyledons</taxon>
        <taxon>Gunneridae</taxon>
        <taxon>Pentapetalae</taxon>
        <taxon>rosids</taxon>
        <taxon>fabids</taxon>
        <taxon>Rosales</taxon>
        <taxon>Rosaceae</taxon>
        <taxon>Amygdaloideae</taxon>
        <taxon>Maleae</taxon>
        <taxon>Pyrus</taxon>
    </lineage>
</organism>
<evidence type="ECO:0000256" key="3">
    <source>
        <dbReference type="ARBA" id="ARBA00023180"/>
    </source>
</evidence>
<dbReference type="PANTHER" id="PTHR32444:SF247">
    <property type="entry name" value="OS01G0958200 PROTEIN"/>
    <property type="match status" value="1"/>
</dbReference>
<keyword evidence="5" id="KW-0675">Receptor</keyword>
<dbReference type="PANTHER" id="PTHR32444">
    <property type="entry name" value="BULB-TYPE LECTIN DOMAIN-CONTAINING PROTEIN"/>
    <property type="match status" value="1"/>
</dbReference>
<dbReference type="InterPro" id="IPR001480">
    <property type="entry name" value="Bulb-type_lectin_dom"/>
</dbReference>
<name>A0A5N5GSS8_9ROSA</name>
<keyword evidence="1" id="KW-0732">Signal</keyword>
<dbReference type="GO" id="GO:0016301">
    <property type="term" value="F:kinase activity"/>
    <property type="evidence" value="ECO:0007669"/>
    <property type="project" value="UniProtKB-KW"/>
</dbReference>
<dbReference type="InterPro" id="IPR036426">
    <property type="entry name" value="Bulb-type_lectin_dom_sf"/>
</dbReference>